<evidence type="ECO:0000256" key="6">
    <source>
        <dbReference type="ARBA" id="ARBA00023125"/>
    </source>
</evidence>
<keyword evidence="9" id="KW-1135">Mitochondrion nucleoid</keyword>
<dbReference type="EMBL" id="AEIJ01000459">
    <property type="status" value="NOT_ANNOTATED_CDS"/>
    <property type="molecule type" value="Genomic_DNA"/>
</dbReference>
<evidence type="ECO:0000256" key="7">
    <source>
        <dbReference type="ARBA" id="ARBA00023128"/>
    </source>
</evidence>
<reference evidence="10" key="2">
    <citation type="submission" date="2010-11" db="EMBL/GenBank/DDBJ databases">
        <authorList>
            <consortium name="The Broad Institute Genome Sequencing Platform"/>
            <person name="Earl A."/>
            <person name="Ward D."/>
            <person name="Feldgarden M."/>
            <person name="Gevers D."/>
            <person name="Butler R."/>
            <person name="Young S.K."/>
            <person name="Zeng Q."/>
            <person name="Gargeya S."/>
            <person name="Fitzgerald M."/>
            <person name="Haas B."/>
            <person name="Abouelleil A."/>
            <person name="Alvarado L."/>
            <person name="Arachchi H.M."/>
            <person name="Berlin A."/>
            <person name="Brown A."/>
            <person name="Chapman S.B."/>
            <person name="Chen Z."/>
            <person name="Dunbar C."/>
            <person name="Freedman E."/>
            <person name="Gearin G."/>
            <person name="Gellesch M."/>
            <person name="Goldberg J."/>
            <person name="Griggs A."/>
            <person name="Gujja S."/>
            <person name="Heilman E."/>
            <person name="Heiman D."/>
            <person name="Howarth C."/>
            <person name="Larson L."/>
            <person name="Lui A."/>
            <person name="MacDonald P.J.P."/>
            <person name="Mehta T."/>
            <person name="Montmayeur A."/>
            <person name="Murphy C."/>
            <person name="Neiman D."/>
            <person name="Pearson M."/>
            <person name="Priest M."/>
            <person name="Roberts A."/>
            <person name="Saif S."/>
            <person name="Shea T."/>
            <person name="Shenoy N."/>
            <person name="Sisk P."/>
            <person name="Stolte C."/>
            <person name="Sykes S."/>
            <person name="White J."/>
            <person name="Yandava C."/>
            <person name="Wortman J."/>
            <person name="Nusbaum C."/>
            <person name="Birren B."/>
        </authorList>
    </citation>
    <scope>NUCLEOTIDE SEQUENCE</scope>
    <source>
        <strain evidence="10">P1A1 Lamole</strain>
    </source>
</reference>
<protein>
    <recommendedName>
        <fullName evidence="3">Mitochondrial genome maintenance protein MGM101</fullName>
    </recommendedName>
</protein>
<evidence type="ECO:0000256" key="9">
    <source>
        <dbReference type="ARBA" id="ARBA00023271"/>
    </source>
</evidence>
<comment type="subcellular location">
    <subcellularLocation>
        <location evidence="1">Mitochondrion matrix</location>
        <location evidence="1">Mitochondrion nucleoid</location>
    </subcellularLocation>
</comment>
<keyword evidence="12" id="KW-1185">Reference proteome</keyword>
<evidence type="ECO:0000313" key="12">
    <source>
        <dbReference type="Proteomes" id="UP000017200"/>
    </source>
</evidence>
<name>U5HBT7_USTV1</name>
<dbReference type="OrthoDB" id="17164at2759"/>
<evidence type="ECO:0000256" key="1">
    <source>
        <dbReference type="ARBA" id="ARBA00004436"/>
    </source>
</evidence>
<evidence type="ECO:0000256" key="4">
    <source>
        <dbReference type="ARBA" id="ARBA00022763"/>
    </source>
</evidence>
<evidence type="ECO:0000256" key="2">
    <source>
        <dbReference type="ARBA" id="ARBA00007053"/>
    </source>
</evidence>
<evidence type="ECO:0000256" key="8">
    <source>
        <dbReference type="ARBA" id="ARBA00023204"/>
    </source>
</evidence>
<dbReference type="OMA" id="VEVWTEH"/>
<reference evidence="10 12" key="3">
    <citation type="journal article" date="2015" name="BMC Genomics">
        <title>Sex and parasites: genomic and transcriptomic analysis of Microbotryum lychnidis-dioicae, the biotrophic and plant-castrating anther smut fungus.</title>
        <authorList>
            <person name="Perlin M.H."/>
            <person name="Amselem J."/>
            <person name="Fontanillas E."/>
            <person name="Toh S.S."/>
            <person name="Chen Z."/>
            <person name="Goldberg J."/>
            <person name="Duplessis S."/>
            <person name="Henrissat B."/>
            <person name="Young S."/>
            <person name="Zeng Q."/>
            <person name="Aguileta G."/>
            <person name="Petit E."/>
            <person name="Badouin H."/>
            <person name="Andrews J."/>
            <person name="Razeeq D."/>
            <person name="Gabaldon T."/>
            <person name="Quesneville H."/>
            <person name="Giraud T."/>
            <person name="Hood M.E."/>
            <person name="Schultz D.J."/>
            <person name="Cuomo C.A."/>
        </authorList>
    </citation>
    <scope>NUCLEOTIDE SEQUENCE [LARGE SCALE GENOMIC DNA]</scope>
    <source>
        <strain evidence="12">p1A1 Lamole</strain>
        <strain evidence="10">P1A1 Lamole</strain>
    </source>
</reference>
<keyword evidence="5" id="KW-0809">Transit peptide</keyword>
<keyword evidence="4" id="KW-0227">DNA damage</keyword>
<dbReference type="Pfam" id="PF06420">
    <property type="entry name" value="Mgm101p"/>
    <property type="match status" value="1"/>
</dbReference>
<reference evidence="11" key="4">
    <citation type="submission" date="2015-06" db="UniProtKB">
        <authorList>
            <consortium name="EnsemblFungi"/>
        </authorList>
    </citation>
    <scope>IDENTIFICATION</scope>
</reference>
<keyword evidence="8" id="KW-0234">DNA repair</keyword>
<reference evidence="12" key="1">
    <citation type="submission" date="2010-11" db="EMBL/GenBank/DDBJ databases">
        <title>The genome sequence of Microbotryum violaceum strain p1A1 Lamole.</title>
        <authorList>
            <person name="Cuomo C."/>
            <person name="Perlin M."/>
            <person name="Young S.K."/>
            <person name="Zeng Q."/>
            <person name="Gargeya S."/>
            <person name="Alvarado L."/>
            <person name="Berlin A."/>
            <person name="Chapman S.B."/>
            <person name="Chen Z."/>
            <person name="Freedman E."/>
            <person name="Gellesch M."/>
            <person name="Goldberg J."/>
            <person name="Griggs A."/>
            <person name="Gujja S."/>
            <person name="Heilman E."/>
            <person name="Heiman D."/>
            <person name="Howarth C."/>
            <person name="Mehta T."/>
            <person name="Neiman D."/>
            <person name="Pearson M."/>
            <person name="Roberts A."/>
            <person name="Saif S."/>
            <person name="Shea T."/>
            <person name="Shenoy N."/>
            <person name="Sisk P."/>
            <person name="Stolte C."/>
            <person name="Sykes S."/>
            <person name="White J."/>
            <person name="Yandava C."/>
            <person name="Haas B."/>
            <person name="Nusbaum C."/>
            <person name="Birren B."/>
        </authorList>
    </citation>
    <scope>NUCLEOTIDE SEQUENCE [LARGE SCALE GENOMIC DNA]</scope>
    <source>
        <strain evidence="12">p1A1 Lamole</strain>
    </source>
</reference>
<sequence length="343" mass="36296">MPTSHLARRALQWGLLHARSASTASASAPARRPYVRASAKTAAATTPAPAAAPAAAPNATAASSAVPTPVAGGSSSSPDAFFDSHIDMGEMMLDGPAVPSAERAALPASSTSAAGFSSSSSFGSSTLPSNNAIPSSTSIPMSTSALDSMIPSAAAASSFGAIGDQARDIDWTTSFHGMSAQPFSEKAAKVFMRPLEVHEVEIKPDGLLYLPEILYRRFLNQALGPGGWGMVPRGELTVMNRMVSREWGLVAGGRLVSVARGEQAYFDPSGLATATEGCKSNALMRCCKDLGIASELWDPSFIRKYKSEHCVEVWTEHVTTKKKQKRWRKKGNKFEYPLTEART</sequence>
<evidence type="ECO:0000313" key="11">
    <source>
        <dbReference type="EnsemblFungi" id="MVLG_04631T0"/>
    </source>
</evidence>
<gene>
    <name evidence="10" type="ORF">MVLG_04631</name>
</gene>
<dbReference type="PANTHER" id="PTHR31404:SF0">
    <property type="entry name" value="MITOCHONDRIAL GENOME MAINTENANCE PROTEIN MGM101"/>
    <property type="match status" value="1"/>
</dbReference>
<evidence type="ECO:0000256" key="3">
    <source>
        <dbReference type="ARBA" id="ARBA00013628"/>
    </source>
</evidence>
<evidence type="ECO:0000313" key="10">
    <source>
        <dbReference type="EMBL" id="KDE04983.1"/>
    </source>
</evidence>
<dbReference type="PANTHER" id="PTHR31404">
    <property type="entry name" value="MITOCHONDRIAL GENOME MAINTENANCE PROTEIN MGM101"/>
    <property type="match status" value="1"/>
</dbReference>
<organism evidence="10">
    <name type="scientific">Microbotryum lychnidis-dioicae (strain p1A1 Lamole / MvSl-1064)</name>
    <name type="common">Anther smut fungus</name>
    <dbReference type="NCBI Taxonomy" id="683840"/>
    <lineage>
        <taxon>Eukaryota</taxon>
        <taxon>Fungi</taxon>
        <taxon>Dikarya</taxon>
        <taxon>Basidiomycota</taxon>
        <taxon>Pucciniomycotina</taxon>
        <taxon>Microbotryomycetes</taxon>
        <taxon>Microbotryales</taxon>
        <taxon>Microbotryaceae</taxon>
        <taxon>Microbotryum</taxon>
    </lineage>
</organism>
<dbReference type="HOGENOM" id="CLU_028692_0_2_1"/>
<dbReference type="InterPro" id="IPR009446">
    <property type="entry name" value="Mgm101"/>
</dbReference>
<proteinExistence type="inferred from homology"/>
<dbReference type="EMBL" id="GL541695">
    <property type="protein sequence ID" value="KDE04983.1"/>
    <property type="molecule type" value="Genomic_DNA"/>
</dbReference>
<comment type="similarity">
    <text evidence="2">Belongs to the MGM101 family.</text>
</comment>
<dbReference type="STRING" id="683840.U5HBT7"/>
<dbReference type="EnsemblFungi" id="MVLG_04631T0">
    <property type="protein sequence ID" value="MVLG_04631T0"/>
    <property type="gene ID" value="MVLG_04631"/>
</dbReference>
<dbReference type="GO" id="GO:0000725">
    <property type="term" value="P:recombinational repair"/>
    <property type="evidence" value="ECO:0007669"/>
    <property type="project" value="TreeGrafter"/>
</dbReference>
<dbReference type="InParanoid" id="U5HBT7"/>
<dbReference type="AlphaFoldDB" id="U5HBT7"/>
<accession>U5HBT7</accession>
<dbReference type="GO" id="GO:0036297">
    <property type="term" value="P:interstrand cross-link repair"/>
    <property type="evidence" value="ECO:0007669"/>
    <property type="project" value="TreeGrafter"/>
</dbReference>
<evidence type="ECO:0000256" key="5">
    <source>
        <dbReference type="ARBA" id="ARBA00022946"/>
    </source>
</evidence>
<dbReference type="GO" id="GO:0000262">
    <property type="term" value="C:mitochondrial chromosome"/>
    <property type="evidence" value="ECO:0007669"/>
    <property type="project" value="InterPro"/>
</dbReference>
<dbReference type="GO" id="GO:0003697">
    <property type="term" value="F:single-stranded DNA binding"/>
    <property type="evidence" value="ECO:0007669"/>
    <property type="project" value="InterPro"/>
</dbReference>
<keyword evidence="7" id="KW-0496">Mitochondrion</keyword>
<keyword evidence="6" id="KW-0238">DNA-binding</keyword>
<dbReference type="Proteomes" id="UP000017200">
    <property type="component" value="Unassembled WGS sequence"/>
</dbReference>